<dbReference type="CDD" id="cd00761">
    <property type="entry name" value="Glyco_tranf_GTA_type"/>
    <property type="match status" value="1"/>
</dbReference>
<evidence type="ECO:0000259" key="1">
    <source>
        <dbReference type="Pfam" id="PF00535"/>
    </source>
</evidence>
<sequence>MRLTHTARVLKHRARKFLKWVSLVTPLRPLFRILFMRPFWFLRFRLAKADSAAPKVSLVMAVWNNETMVGDAIRSARAQSWQNLEIIIVDDGSTDHTGKLVDRFAGDRVKVLHQANAGPGAARNKGVDQITDSKYLVFLDSDDLLPIHGVRRLVESAEKSGSPFVIGKLERFDGLRRFDRRDNMNVYALDRQAITIEDEPRVLSDANISAKLYRMDFWRSAELRFPEGVVYEDMPVVVTAYLSAPQFDIVSKCVNLWRVRGEGQSITQKKTEVKSLADRLTAIERIYNQLLEFENAGKLSRRVRDFYLERIISLDLQLFVVKLGDADQEYFDVFAKRGGALVAHASEEIWARAGGAYKELVRLAVTGDRAKTLERLAASGL</sequence>
<organism evidence="2">
    <name type="scientific">freshwater metagenome</name>
    <dbReference type="NCBI Taxonomy" id="449393"/>
    <lineage>
        <taxon>unclassified sequences</taxon>
        <taxon>metagenomes</taxon>
        <taxon>ecological metagenomes</taxon>
    </lineage>
</organism>
<evidence type="ECO:0000313" key="2">
    <source>
        <dbReference type="EMBL" id="CAB4945344.1"/>
    </source>
</evidence>
<reference evidence="2" key="1">
    <citation type="submission" date="2020-05" db="EMBL/GenBank/DDBJ databases">
        <authorList>
            <person name="Chiriac C."/>
            <person name="Salcher M."/>
            <person name="Ghai R."/>
            <person name="Kavagutti S V."/>
        </authorList>
    </citation>
    <scope>NUCLEOTIDE SEQUENCE</scope>
</reference>
<dbReference type="PANTHER" id="PTHR22916">
    <property type="entry name" value="GLYCOSYLTRANSFERASE"/>
    <property type="match status" value="1"/>
</dbReference>
<dbReference type="AlphaFoldDB" id="A0A6J7JSY2"/>
<name>A0A6J7JSY2_9ZZZZ</name>
<dbReference type="GO" id="GO:0016758">
    <property type="term" value="F:hexosyltransferase activity"/>
    <property type="evidence" value="ECO:0007669"/>
    <property type="project" value="UniProtKB-ARBA"/>
</dbReference>
<dbReference type="Pfam" id="PF00535">
    <property type="entry name" value="Glycos_transf_2"/>
    <property type="match status" value="1"/>
</dbReference>
<accession>A0A6J7JSY2</accession>
<dbReference type="PANTHER" id="PTHR22916:SF3">
    <property type="entry name" value="UDP-GLCNAC:BETAGAL BETA-1,3-N-ACETYLGLUCOSAMINYLTRANSFERASE-LIKE PROTEIN 1"/>
    <property type="match status" value="1"/>
</dbReference>
<protein>
    <submittedName>
        <fullName evidence="2">Unannotated protein</fullName>
    </submittedName>
</protein>
<dbReference type="SUPFAM" id="SSF53448">
    <property type="entry name" value="Nucleotide-diphospho-sugar transferases"/>
    <property type="match status" value="1"/>
</dbReference>
<dbReference type="InterPro" id="IPR029044">
    <property type="entry name" value="Nucleotide-diphossugar_trans"/>
</dbReference>
<gene>
    <name evidence="2" type="ORF">UFOPK3837_00083</name>
</gene>
<dbReference type="Gene3D" id="3.90.550.10">
    <property type="entry name" value="Spore Coat Polysaccharide Biosynthesis Protein SpsA, Chain A"/>
    <property type="match status" value="1"/>
</dbReference>
<dbReference type="EMBL" id="CAFBNO010000001">
    <property type="protein sequence ID" value="CAB4945344.1"/>
    <property type="molecule type" value="Genomic_DNA"/>
</dbReference>
<feature type="domain" description="Glycosyltransferase 2-like" evidence="1">
    <location>
        <begin position="57"/>
        <end position="195"/>
    </location>
</feature>
<dbReference type="InterPro" id="IPR001173">
    <property type="entry name" value="Glyco_trans_2-like"/>
</dbReference>
<proteinExistence type="predicted"/>